<feature type="region of interest" description="Disordered" evidence="1">
    <location>
        <begin position="145"/>
        <end position="168"/>
    </location>
</feature>
<dbReference type="OrthoDB" id="3692863at2759"/>
<keyword evidence="5" id="KW-1185">Reference proteome</keyword>
<accession>A0A6A5ZDA4</accession>
<dbReference type="EMBL" id="ML977321">
    <property type="protein sequence ID" value="KAF2116411.1"/>
    <property type="molecule type" value="Genomic_DNA"/>
</dbReference>
<feature type="region of interest" description="Disordered" evidence="1">
    <location>
        <begin position="899"/>
        <end position="936"/>
    </location>
</feature>
<proteinExistence type="predicted"/>
<name>A0A6A5ZDA4_9PLEO</name>
<feature type="compositionally biased region" description="Polar residues" evidence="1">
    <location>
        <begin position="795"/>
        <end position="808"/>
    </location>
</feature>
<feature type="region of interest" description="Disordered" evidence="1">
    <location>
        <begin position="616"/>
        <end position="655"/>
    </location>
</feature>
<feature type="compositionally biased region" description="Basic and acidic residues" evidence="1">
    <location>
        <begin position="721"/>
        <end position="738"/>
    </location>
</feature>
<feature type="compositionally biased region" description="Polar residues" evidence="1">
    <location>
        <begin position="362"/>
        <end position="398"/>
    </location>
</feature>
<feature type="region of interest" description="Disordered" evidence="1">
    <location>
        <begin position="246"/>
        <end position="270"/>
    </location>
</feature>
<evidence type="ECO:0000313" key="4">
    <source>
        <dbReference type="EMBL" id="KAF2116411.1"/>
    </source>
</evidence>
<feature type="signal peptide" evidence="3">
    <location>
        <begin position="1"/>
        <end position="21"/>
    </location>
</feature>
<sequence length="936" mass="96719">MWVEGYLCLFFTAFIVVPANAAFYGNSTVVSSTQAQTPAAETSDVAQLSSTLVDQPKVTHSSQNVQESERSRSSSVIVTSTRSGSSSLEAEKSRTSTTKAASTPESSTSQPPPAVHETTNVVAASFSITSEALLQSSTTLLELSQPPSITSTADVTTEPTSSSSVGSTTVAIPSLASSSSTQAQSYSVAPSLISSSTSTFAISTASDHVEPSKRSSSSTSNDFTLQSTVSMGSSISLVSSDGSSTIVVGSSTSTSVDNERTTSTPTTTRILAATNLSSSNASSSSITASSTSSDFLDVLSSVLSEILNPPTTTPGAIPTSEGSSNGIPAPTGSTNSSLSNSTRLPTRPSTTQPVEPNPNPTGLPSFSVVNPTNSRSSNTSGLATSLSQIPASETRSNPTTTGRASTTTLLSPGTTPGISASTNASITDTRSGTISRTLRSSITTRVTFNTSSTEVVDTQQTSNPTSNKTSTSHSGFHTTTSSDRSRITASAISSSTRHPTGAISVSISDSSTLLSGSVTTVPSTTVPTSFVSSTITSSVTTSTTAAATGGDDKPAPLTKPQTAGVAIGSTGILIIALIAAVFLIKRHRDNAAKRNSSGSVYPEIAYLYDPPVGGNDDAEMSGGATGYGAVPQNLARNTPSPSRSPQNPFRDPIIPSPSLSPVFSGRLSSYGGLSSSNPKGNYAALAINPYQYNPINTAADDYPPMSPYGQPAPTLPPVQERASERWSDPSSDPFEHDLLLTMVPRSETPDSIMMQVAPPSTPRRSPRATPSPEHAARLAPTAAGRYSPDNGRLTPDSNNLTNASSSRPSYEEAVTPPQITTPQRAVSPPPIHKGWDEIKLDDNYDPYNSSNYNTPSLRGLTPSPSLIPAPLTPHPRSTRSGALSGFGLPLTVKKKGSGLFKNRKNNASTDGLGLEGPSIYGSPGPSVTQEEFPRWI</sequence>
<feature type="compositionally biased region" description="Polar residues" evidence="1">
    <location>
        <begin position="634"/>
        <end position="647"/>
    </location>
</feature>
<feature type="region of interest" description="Disordered" evidence="1">
    <location>
        <begin position="55"/>
        <end position="115"/>
    </location>
</feature>
<keyword evidence="3" id="KW-0732">Signal</keyword>
<feature type="compositionally biased region" description="Low complexity" evidence="1">
    <location>
        <begin position="155"/>
        <end position="168"/>
    </location>
</feature>
<feature type="region of interest" description="Disordered" evidence="1">
    <location>
        <begin position="450"/>
        <end position="501"/>
    </location>
</feature>
<feature type="transmembrane region" description="Helical" evidence="2">
    <location>
        <begin position="563"/>
        <end position="584"/>
    </location>
</feature>
<keyword evidence="2" id="KW-0472">Membrane</keyword>
<feature type="compositionally biased region" description="Low complexity" evidence="1">
    <location>
        <begin position="330"/>
        <end position="347"/>
    </location>
</feature>
<feature type="compositionally biased region" description="Polar residues" evidence="1">
    <location>
        <begin position="309"/>
        <end position="326"/>
    </location>
</feature>
<feature type="compositionally biased region" description="Low complexity" evidence="1">
    <location>
        <begin position="95"/>
        <end position="109"/>
    </location>
</feature>
<feature type="chain" id="PRO_5025589600" description="REJ domain-containing protein" evidence="3">
    <location>
        <begin position="22"/>
        <end position="936"/>
    </location>
</feature>
<keyword evidence="2" id="KW-0812">Transmembrane</keyword>
<feature type="compositionally biased region" description="Low complexity" evidence="1">
    <location>
        <begin position="458"/>
        <end position="501"/>
    </location>
</feature>
<feature type="compositionally biased region" description="Low complexity" evidence="1">
    <location>
        <begin position="73"/>
        <end position="87"/>
    </location>
</feature>
<dbReference type="AlphaFoldDB" id="A0A6A5ZDA4"/>
<evidence type="ECO:0000256" key="3">
    <source>
        <dbReference type="SAM" id="SignalP"/>
    </source>
</evidence>
<evidence type="ECO:0000256" key="2">
    <source>
        <dbReference type="SAM" id="Phobius"/>
    </source>
</evidence>
<protein>
    <recommendedName>
        <fullName evidence="6">REJ domain-containing protein</fullName>
    </recommendedName>
</protein>
<dbReference type="Proteomes" id="UP000799770">
    <property type="component" value="Unassembled WGS sequence"/>
</dbReference>
<organism evidence="4 5">
    <name type="scientific">Lophiotrema nucula</name>
    <dbReference type="NCBI Taxonomy" id="690887"/>
    <lineage>
        <taxon>Eukaryota</taxon>
        <taxon>Fungi</taxon>
        <taxon>Dikarya</taxon>
        <taxon>Ascomycota</taxon>
        <taxon>Pezizomycotina</taxon>
        <taxon>Dothideomycetes</taxon>
        <taxon>Pleosporomycetidae</taxon>
        <taxon>Pleosporales</taxon>
        <taxon>Lophiotremataceae</taxon>
        <taxon>Lophiotrema</taxon>
    </lineage>
</organism>
<feature type="compositionally biased region" description="Low complexity" evidence="1">
    <location>
        <begin position="399"/>
        <end position="417"/>
    </location>
</feature>
<gene>
    <name evidence="4" type="ORF">BDV96DRAFT_52056</name>
</gene>
<feature type="region of interest" description="Disordered" evidence="1">
    <location>
        <begin position="309"/>
        <end position="431"/>
    </location>
</feature>
<feature type="compositionally biased region" description="Polar residues" evidence="1">
    <location>
        <begin position="418"/>
        <end position="428"/>
    </location>
</feature>
<keyword evidence="2" id="KW-1133">Transmembrane helix</keyword>
<evidence type="ECO:0000256" key="1">
    <source>
        <dbReference type="SAM" id="MobiDB-lite"/>
    </source>
</evidence>
<reference evidence="4" key="1">
    <citation type="journal article" date="2020" name="Stud. Mycol.">
        <title>101 Dothideomycetes genomes: a test case for predicting lifestyles and emergence of pathogens.</title>
        <authorList>
            <person name="Haridas S."/>
            <person name="Albert R."/>
            <person name="Binder M."/>
            <person name="Bloem J."/>
            <person name="Labutti K."/>
            <person name="Salamov A."/>
            <person name="Andreopoulos B."/>
            <person name="Baker S."/>
            <person name="Barry K."/>
            <person name="Bills G."/>
            <person name="Bluhm B."/>
            <person name="Cannon C."/>
            <person name="Castanera R."/>
            <person name="Culley D."/>
            <person name="Daum C."/>
            <person name="Ezra D."/>
            <person name="Gonzalez J."/>
            <person name="Henrissat B."/>
            <person name="Kuo A."/>
            <person name="Liang C."/>
            <person name="Lipzen A."/>
            <person name="Lutzoni F."/>
            <person name="Magnuson J."/>
            <person name="Mondo S."/>
            <person name="Nolan M."/>
            <person name="Ohm R."/>
            <person name="Pangilinan J."/>
            <person name="Park H.-J."/>
            <person name="Ramirez L."/>
            <person name="Alfaro M."/>
            <person name="Sun H."/>
            <person name="Tritt A."/>
            <person name="Yoshinaga Y."/>
            <person name="Zwiers L.-H."/>
            <person name="Turgeon B."/>
            <person name="Goodwin S."/>
            <person name="Spatafora J."/>
            <person name="Crous P."/>
            <person name="Grigoriev I."/>
        </authorList>
    </citation>
    <scope>NUCLEOTIDE SEQUENCE</scope>
    <source>
        <strain evidence="4">CBS 627.86</strain>
    </source>
</reference>
<evidence type="ECO:0000313" key="5">
    <source>
        <dbReference type="Proteomes" id="UP000799770"/>
    </source>
</evidence>
<evidence type="ECO:0008006" key="6">
    <source>
        <dbReference type="Google" id="ProtNLM"/>
    </source>
</evidence>
<feature type="region of interest" description="Disordered" evidence="1">
    <location>
        <begin position="701"/>
        <end position="838"/>
    </location>
</feature>